<proteinExistence type="predicted"/>
<dbReference type="EMBL" id="CP048261">
    <property type="protein sequence ID" value="QST81977.1"/>
    <property type="molecule type" value="Genomic_DNA"/>
</dbReference>
<feature type="transmembrane region" description="Helical" evidence="1">
    <location>
        <begin position="237"/>
        <end position="254"/>
    </location>
</feature>
<keyword evidence="1" id="KW-0812">Transmembrane</keyword>
<feature type="transmembrane region" description="Helical" evidence="1">
    <location>
        <begin position="342"/>
        <end position="367"/>
    </location>
</feature>
<reference evidence="3" key="3">
    <citation type="journal article" date="2021" name="bioRxiv">
        <title>Bilateral symmetry of linear streptomycete chromosomes.</title>
        <authorList>
            <person name="Algora-Gallardo L."/>
            <person name="Schniete J.K."/>
            <person name="Mark D.R."/>
            <person name="Hunter I.S."/>
            <person name="Herron P.R."/>
        </authorList>
    </citation>
    <scope>NUCLEOTIDE SEQUENCE</scope>
    <source>
        <strain evidence="3">ATCC 10970</strain>
    </source>
</reference>
<feature type="transmembrane region" description="Helical" evidence="1">
    <location>
        <begin position="373"/>
        <end position="394"/>
    </location>
</feature>
<keyword evidence="1" id="KW-0472">Membrane</keyword>
<feature type="transmembrane region" description="Helical" evidence="1">
    <location>
        <begin position="275"/>
        <end position="294"/>
    </location>
</feature>
<dbReference type="PANTHER" id="PTHR30590">
    <property type="entry name" value="INNER MEMBRANE PROTEIN"/>
    <property type="match status" value="1"/>
</dbReference>
<evidence type="ECO:0000259" key="2">
    <source>
        <dbReference type="Pfam" id="PF04235"/>
    </source>
</evidence>
<dbReference type="PANTHER" id="PTHR30590:SF2">
    <property type="entry name" value="INNER MEMBRANE PROTEIN"/>
    <property type="match status" value="1"/>
</dbReference>
<dbReference type="Pfam" id="PF04235">
    <property type="entry name" value="DUF418"/>
    <property type="match status" value="1"/>
</dbReference>
<keyword evidence="1" id="KW-1133">Transmembrane helix</keyword>
<evidence type="ECO:0000313" key="4">
    <source>
        <dbReference type="Proteomes" id="UP000011074"/>
    </source>
</evidence>
<feature type="transmembrane region" description="Helical" evidence="1">
    <location>
        <begin position="177"/>
        <end position="198"/>
    </location>
</feature>
<reference evidence="3" key="1">
    <citation type="submission" date="2012-12" db="EMBL/GenBank/DDBJ databases">
        <authorList>
            <person name="Pethick F.E."/>
            <person name="MacFadyen A.C."/>
            <person name="Tang Z."/>
            <person name="Sangal V."/>
            <person name="Tze-Tze L."/>
            <person name="Chu J."/>
            <person name="Guo M."/>
            <person name="Kirby R."/>
            <person name="Hoskisson P.A."/>
            <person name="Herron P.R."/>
            <person name="Hunter I.S."/>
        </authorList>
    </citation>
    <scope>NUCLEOTIDE SEQUENCE</scope>
    <source>
        <strain evidence="3">ATCC 10970</strain>
    </source>
</reference>
<gene>
    <name evidence="3" type="ORF">SRIM_019000</name>
</gene>
<dbReference type="Proteomes" id="UP000011074">
    <property type="component" value="Chromosome"/>
</dbReference>
<evidence type="ECO:0000256" key="1">
    <source>
        <dbReference type="SAM" id="Phobius"/>
    </source>
</evidence>
<feature type="domain" description="DUF418" evidence="2">
    <location>
        <begin position="256"/>
        <end position="409"/>
    </location>
</feature>
<dbReference type="AlphaFoldDB" id="A0A8A1UPE8"/>
<feature type="transmembrane region" description="Helical" evidence="1">
    <location>
        <begin position="132"/>
        <end position="165"/>
    </location>
</feature>
<organism evidence="3 4">
    <name type="scientific">Streptomyces rimosus subsp. rimosus (strain ATCC 10970 / DSM 40260 / JCM 4667 / NRRL 2234)</name>
    <dbReference type="NCBI Taxonomy" id="1265868"/>
    <lineage>
        <taxon>Bacteria</taxon>
        <taxon>Bacillati</taxon>
        <taxon>Actinomycetota</taxon>
        <taxon>Actinomycetes</taxon>
        <taxon>Kitasatosporales</taxon>
        <taxon>Streptomycetaceae</taxon>
        <taxon>Streptomyces</taxon>
    </lineage>
</organism>
<name>A0A8A1UPE8_STRR1</name>
<dbReference type="InterPro" id="IPR007349">
    <property type="entry name" value="DUF418"/>
</dbReference>
<reference evidence="3" key="2">
    <citation type="submission" date="2020-01" db="EMBL/GenBank/DDBJ databases">
        <authorList>
            <person name="Algora L."/>
            <person name="Schniete J.K."/>
            <person name="MacFadyen A."/>
            <person name="Hoskisson P.A."/>
            <person name="Hunter I.S."/>
            <person name="Herron P.R."/>
        </authorList>
    </citation>
    <scope>NUCLEOTIDE SEQUENCE</scope>
    <source>
        <strain evidence="3">ATCC 10970</strain>
    </source>
</reference>
<feature type="transmembrane region" description="Helical" evidence="1">
    <location>
        <begin position="300"/>
        <end position="321"/>
    </location>
</feature>
<accession>A0A8A1UPE8</accession>
<evidence type="ECO:0000313" key="3">
    <source>
        <dbReference type="EMBL" id="QST81977.1"/>
    </source>
</evidence>
<dbReference type="InterPro" id="IPR052529">
    <property type="entry name" value="Bact_Transport_Assoc"/>
</dbReference>
<protein>
    <submittedName>
        <fullName evidence="3">DUF418 domain-containing protein</fullName>
    </submittedName>
</protein>
<sequence>MVGKLAPAVGDGVAGTKTAEVAAGARVAPVAGGGGAARLPLLDVLRGVAILGTLMTNVWIFAAPGAEAGVLKGGAAMSVSDSSWSGLAEGAFRFLADGKFLSMLTMLFGVGLAIQFRSAAKRGRTWPGRYKWRALFLFVEGTVHFVLVFAWDVLMGYAVVALLVAWQLTRTARTQRVLMAVAGGVHVVVLALLTAAALGRSSNGSGGASAEAVALYAEGSYPEQIAFRLHNAVGLRIEPVVSFALLVFLFHLGVRLFRAGAFAADANGRRIRRRMCVWGLGIGLPLNVLTAVAGSDFYLLGRYGAAPVVAIGYVGLIGLIVDRVRRPGPLTAGLVAIGRTALSCYVLQNVLCMLACYGIGLGLAARWADHGPWWVMGLWAVVCVVLFTGARLWLRHFEHGPLETVQKRLLRS</sequence>